<keyword evidence="2" id="KW-1185">Reference proteome</keyword>
<accession>A0ABU0R2R5</accession>
<name>A0ABU0R2R5_9ACTN</name>
<dbReference type="Proteomes" id="UP001232755">
    <property type="component" value="Unassembled WGS sequence"/>
</dbReference>
<reference evidence="1 2" key="1">
    <citation type="submission" date="2023-07" db="EMBL/GenBank/DDBJ databases">
        <title>Comparative genomics of wheat-associated soil bacteria to identify genetic determinants of phenazine resistance.</title>
        <authorList>
            <person name="Mouncey N."/>
        </authorList>
    </citation>
    <scope>NUCLEOTIDE SEQUENCE [LARGE SCALE GENOMIC DNA]</scope>
    <source>
        <strain evidence="1 2">B3I12</strain>
    </source>
</reference>
<sequence>MRVWSRTRAWAPWWRNWAVRVRRIVVLPPPVPLQTRMCGAASMSTAMARPSVLMPMSAAESGST</sequence>
<organism evidence="1 2">
    <name type="scientific">Streptomyces africanus</name>
    <dbReference type="NCBI Taxonomy" id="231024"/>
    <lineage>
        <taxon>Bacteria</taxon>
        <taxon>Bacillati</taxon>
        <taxon>Actinomycetota</taxon>
        <taxon>Actinomycetes</taxon>
        <taxon>Kitasatosporales</taxon>
        <taxon>Streptomycetaceae</taxon>
        <taxon>Streptomyces</taxon>
    </lineage>
</organism>
<protein>
    <submittedName>
        <fullName evidence="1">Uncharacterized protein</fullName>
    </submittedName>
</protein>
<proteinExistence type="predicted"/>
<evidence type="ECO:0000313" key="2">
    <source>
        <dbReference type="Proteomes" id="UP001232755"/>
    </source>
</evidence>
<comment type="caution">
    <text evidence="1">The sequence shown here is derived from an EMBL/GenBank/DDBJ whole genome shotgun (WGS) entry which is preliminary data.</text>
</comment>
<evidence type="ECO:0000313" key="1">
    <source>
        <dbReference type="EMBL" id="MDQ0753896.1"/>
    </source>
</evidence>
<dbReference type="EMBL" id="JAUSYP010000001">
    <property type="protein sequence ID" value="MDQ0753896.1"/>
    <property type="molecule type" value="Genomic_DNA"/>
</dbReference>
<gene>
    <name evidence="1" type="ORF">QF034_008127</name>
</gene>